<reference evidence="1 2" key="1">
    <citation type="submission" date="2018-05" db="EMBL/GenBank/DDBJ databases">
        <authorList>
            <person name="Datahose"/>
        </authorList>
    </citation>
    <scope>NUCLEOTIDE SEQUENCE</scope>
</reference>
<evidence type="ECO:0000313" key="1">
    <source>
        <dbReference type="Ensembl" id="ENSACLP00000084397.1"/>
    </source>
</evidence>
<dbReference type="GO" id="GO:0030496">
    <property type="term" value="C:midbody"/>
    <property type="evidence" value="ECO:0007669"/>
    <property type="project" value="TreeGrafter"/>
</dbReference>
<dbReference type="GO" id="GO:1905515">
    <property type="term" value="P:non-motile cilium assembly"/>
    <property type="evidence" value="ECO:0007669"/>
    <property type="project" value="InterPro"/>
</dbReference>
<accession>A0AAX7VTF1</accession>
<dbReference type="GO" id="GO:0097546">
    <property type="term" value="C:ciliary base"/>
    <property type="evidence" value="ECO:0007669"/>
    <property type="project" value="InterPro"/>
</dbReference>
<reference evidence="1" key="3">
    <citation type="submission" date="2025-08" db="UniProtKB">
        <authorList>
            <consortium name="Ensembl"/>
        </authorList>
    </citation>
    <scope>IDENTIFICATION</scope>
</reference>
<reference evidence="1" key="4">
    <citation type="submission" date="2025-09" db="UniProtKB">
        <authorList>
            <consortium name="Ensembl"/>
        </authorList>
    </citation>
    <scope>IDENTIFICATION</scope>
</reference>
<dbReference type="InterPro" id="IPR028257">
    <property type="entry name" value="CEP126"/>
</dbReference>
<protein>
    <submittedName>
        <fullName evidence="1">Uncharacterized protein</fullName>
    </submittedName>
</protein>
<dbReference type="Proteomes" id="UP000265100">
    <property type="component" value="Chromosome 14"/>
</dbReference>
<evidence type="ECO:0000313" key="2">
    <source>
        <dbReference type="Proteomes" id="UP000265100"/>
    </source>
</evidence>
<name>A0AAX7VTF1_ASTCA</name>
<keyword evidence="2" id="KW-1185">Reference proteome</keyword>
<gene>
    <name evidence="1" type="primary">CEP126</name>
</gene>
<reference evidence="2" key="2">
    <citation type="submission" date="2023-03" db="EMBL/GenBank/DDBJ databases">
        <authorList>
            <consortium name="Wellcome Sanger Institute Data Sharing"/>
        </authorList>
    </citation>
    <scope>NUCLEOTIDE SEQUENCE [LARGE SCALE GENOMIC DNA]</scope>
</reference>
<dbReference type="PANTHER" id="PTHR31191:SF4">
    <property type="entry name" value="CENTROSOMAL PROTEIN OF 126 KDA"/>
    <property type="match status" value="1"/>
</dbReference>
<dbReference type="GO" id="GO:0031122">
    <property type="term" value="P:cytoplasmic microtubule organization"/>
    <property type="evidence" value="ECO:0007669"/>
    <property type="project" value="InterPro"/>
</dbReference>
<organism evidence="1 2">
    <name type="scientific">Astatotilapia calliptera</name>
    <name type="common">Eastern happy</name>
    <name type="synonym">Chromis callipterus</name>
    <dbReference type="NCBI Taxonomy" id="8154"/>
    <lineage>
        <taxon>Eukaryota</taxon>
        <taxon>Metazoa</taxon>
        <taxon>Chordata</taxon>
        <taxon>Craniata</taxon>
        <taxon>Vertebrata</taxon>
        <taxon>Euteleostomi</taxon>
        <taxon>Actinopterygii</taxon>
        <taxon>Neopterygii</taxon>
        <taxon>Teleostei</taxon>
        <taxon>Neoteleostei</taxon>
        <taxon>Acanthomorphata</taxon>
        <taxon>Ovalentaria</taxon>
        <taxon>Cichlomorphae</taxon>
        <taxon>Cichliformes</taxon>
        <taxon>Cichlidae</taxon>
        <taxon>African cichlids</taxon>
        <taxon>Pseudocrenilabrinae</taxon>
        <taxon>Haplochromini</taxon>
        <taxon>Astatotilapia</taxon>
    </lineage>
</organism>
<dbReference type="Pfam" id="PF15352">
    <property type="entry name" value="K1377"/>
    <property type="match status" value="1"/>
</dbReference>
<proteinExistence type="predicted"/>
<dbReference type="GO" id="GO:0007052">
    <property type="term" value="P:mitotic spindle organization"/>
    <property type="evidence" value="ECO:0007669"/>
    <property type="project" value="InterPro"/>
</dbReference>
<dbReference type="AlphaFoldDB" id="A0AAX7VTF1"/>
<sequence>MHLMTTRYSRLRDHASLEKERRLLVEEQKICKSRARKFSLETNRRRKALDERRKQWDVQEQCLRDRILQQRRLQVQDATERFQRAHLPPSERPFKRNVANIEDALHQIQGTLNSHTRQSSFLSSNINPPTVSKSSHRQALSAVEAYTKLLLEQSRIESEHDHSPQVFCFCLFCFFHFNVQETKL</sequence>
<dbReference type="PANTHER" id="PTHR31191">
    <property type="entry name" value="CENTROSOMAL PROTEIN CEP126"/>
    <property type="match status" value="1"/>
</dbReference>
<dbReference type="GO" id="GO:0005813">
    <property type="term" value="C:centrosome"/>
    <property type="evidence" value="ECO:0007669"/>
    <property type="project" value="InterPro"/>
</dbReference>
<dbReference type="GeneTree" id="ENSGT00390000013786"/>
<dbReference type="Ensembl" id="ENSACLT00000057048.1">
    <property type="protein sequence ID" value="ENSACLP00000084397.1"/>
    <property type="gene ID" value="ENSACLG00000022885.2"/>
</dbReference>